<dbReference type="SUPFAM" id="SSF47336">
    <property type="entry name" value="ACP-like"/>
    <property type="match status" value="1"/>
</dbReference>
<evidence type="ECO:0000259" key="1">
    <source>
        <dbReference type="PROSITE" id="PS50075"/>
    </source>
</evidence>
<accession>A0AA45L9N2</accession>
<dbReference type="Gene3D" id="1.10.1200.10">
    <property type="entry name" value="ACP-like"/>
    <property type="match status" value="1"/>
</dbReference>
<gene>
    <name evidence="2" type="ORF">KCV87_04315</name>
</gene>
<dbReference type="InterPro" id="IPR009081">
    <property type="entry name" value="PP-bd_ACP"/>
</dbReference>
<sequence length="88" mass="9644">MSPAELEEILTRVVHPDDPHRRVLLPDEQLDTPLDDLDVDSLSRAEMVAVLGDTYRIDISDEQAAALDTPRAVLEFVSAHATPGGPWA</sequence>
<dbReference type="Pfam" id="PF00550">
    <property type="entry name" value="PP-binding"/>
    <property type="match status" value="1"/>
</dbReference>
<proteinExistence type="predicted"/>
<protein>
    <recommendedName>
        <fullName evidence="1">Carrier domain-containing protein</fullName>
    </recommendedName>
</protein>
<dbReference type="AlphaFoldDB" id="A0AA45L9N2"/>
<dbReference type="Proteomes" id="UP000677152">
    <property type="component" value="Chromosome"/>
</dbReference>
<dbReference type="EMBL" id="CP073249">
    <property type="protein sequence ID" value="QUF05335.1"/>
    <property type="molecule type" value="Genomic_DNA"/>
</dbReference>
<feature type="domain" description="Carrier" evidence="1">
    <location>
        <begin position="4"/>
        <end position="81"/>
    </location>
</feature>
<name>A0AA45L9N2_9PSEU</name>
<evidence type="ECO:0000313" key="2">
    <source>
        <dbReference type="EMBL" id="QUF05335.1"/>
    </source>
</evidence>
<reference evidence="2" key="1">
    <citation type="submission" date="2021-04" db="EMBL/GenBank/DDBJ databases">
        <title>Genomic sequence of Actinosynnema pretiosum subsp. pretiosum ATCC 31280 (C-14919).</title>
        <authorList>
            <person name="Bai L."/>
            <person name="Wang X."/>
            <person name="Xiao Y."/>
        </authorList>
    </citation>
    <scope>NUCLEOTIDE SEQUENCE</scope>
    <source>
        <strain evidence="2">ATCC 31280</strain>
    </source>
</reference>
<organism evidence="2 3">
    <name type="scientific">Actinosynnema pretiosum subsp. pretiosum</name>
    <dbReference type="NCBI Taxonomy" id="103721"/>
    <lineage>
        <taxon>Bacteria</taxon>
        <taxon>Bacillati</taxon>
        <taxon>Actinomycetota</taxon>
        <taxon>Actinomycetes</taxon>
        <taxon>Pseudonocardiales</taxon>
        <taxon>Pseudonocardiaceae</taxon>
        <taxon>Actinosynnema</taxon>
    </lineage>
</organism>
<dbReference type="PROSITE" id="PS50075">
    <property type="entry name" value="CARRIER"/>
    <property type="match status" value="1"/>
</dbReference>
<evidence type="ECO:0000313" key="3">
    <source>
        <dbReference type="Proteomes" id="UP000677152"/>
    </source>
</evidence>
<dbReference type="InterPro" id="IPR036736">
    <property type="entry name" value="ACP-like_sf"/>
</dbReference>